<accession>A0A2R4VUS8</accession>
<reference evidence="1 2" key="1">
    <citation type="submission" date="2018-04" db="EMBL/GenBank/DDBJ databases">
        <title>Complete genome sequence of the nitrogen-fixing bacterium Azospirillum humicireducens type strain SgZ-5.</title>
        <authorList>
            <person name="Yu Z."/>
        </authorList>
    </citation>
    <scope>NUCLEOTIDE SEQUENCE [LARGE SCALE GENOMIC DNA]</scope>
    <source>
        <strain evidence="1 2">SgZ-5</strain>
        <plasmid evidence="1 2">pYZ4</plasmid>
    </source>
</reference>
<name>A0A2R4VUS8_9PROT</name>
<evidence type="ECO:0000313" key="1">
    <source>
        <dbReference type="EMBL" id="AWB08185.1"/>
    </source>
</evidence>
<dbReference type="EMBL" id="CP028905">
    <property type="protein sequence ID" value="AWB08185.1"/>
    <property type="molecule type" value="Genomic_DNA"/>
</dbReference>
<sequence>MTESEEQTEAVPVLAEVPPTLPTPVELARNAIARASARATATHLALAAAFNRDVAARFPSNGESNPPEIRSLNGAIADDFTARMEARNLMLAEALQQVAFSHIEEAHGIVDSLLYPRRQDTRD</sequence>
<keyword evidence="1" id="KW-0614">Plasmid</keyword>
<keyword evidence="2" id="KW-1185">Reference proteome</keyword>
<organism evidence="1 2">
    <name type="scientific">Azospirillum humicireducens</name>
    <dbReference type="NCBI Taxonomy" id="1226968"/>
    <lineage>
        <taxon>Bacteria</taxon>
        <taxon>Pseudomonadati</taxon>
        <taxon>Pseudomonadota</taxon>
        <taxon>Alphaproteobacteria</taxon>
        <taxon>Rhodospirillales</taxon>
        <taxon>Azospirillaceae</taxon>
        <taxon>Azospirillum</taxon>
    </lineage>
</organism>
<protein>
    <submittedName>
        <fullName evidence="1">Uncharacterized protein</fullName>
    </submittedName>
</protein>
<proteinExistence type="predicted"/>
<dbReference type="Proteomes" id="UP000077405">
    <property type="component" value="Plasmid pYZ4"/>
</dbReference>
<dbReference type="RefSeq" id="WP_108548459.1">
    <property type="nucleotide sequence ID" value="NZ_CP028905.1"/>
</dbReference>
<dbReference type="AlphaFoldDB" id="A0A2R4VUS8"/>
<geneLocation type="plasmid" evidence="1 2">
    <name>pYZ4</name>
</geneLocation>
<evidence type="ECO:0000313" key="2">
    <source>
        <dbReference type="Proteomes" id="UP000077405"/>
    </source>
</evidence>
<dbReference type="KEGG" id="ahu:A6A40_24480"/>
<gene>
    <name evidence="1" type="ORF">A6A40_24480</name>
</gene>